<gene>
    <name evidence="6" type="primary">geoB_3</name>
    <name evidence="6" type="ORF">B7C42_04749</name>
</gene>
<name>A0A231H3C8_9NOCA</name>
<evidence type="ECO:0000256" key="2">
    <source>
        <dbReference type="ARBA" id="ARBA00023002"/>
    </source>
</evidence>
<dbReference type="InterPro" id="IPR029510">
    <property type="entry name" value="Ald_DH_CS_GLU"/>
</dbReference>
<dbReference type="GO" id="GO:0034832">
    <property type="term" value="F:geranial dehydrogenase activity"/>
    <property type="evidence" value="ECO:0007669"/>
    <property type="project" value="UniProtKB-EC"/>
</dbReference>
<comment type="caution">
    <text evidence="6">The sequence shown here is derived from an EMBL/GenBank/DDBJ whole genome shotgun (WGS) entry which is preliminary data.</text>
</comment>
<dbReference type="Gene3D" id="3.40.605.10">
    <property type="entry name" value="Aldehyde Dehydrogenase, Chain A, domain 1"/>
    <property type="match status" value="1"/>
</dbReference>
<dbReference type="EC" id="1.2.1.86" evidence="6"/>
<dbReference type="Proteomes" id="UP000215506">
    <property type="component" value="Unassembled WGS sequence"/>
</dbReference>
<feature type="active site" evidence="3">
    <location>
        <position position="247"/>
    </location>
</feature>
<dbReference type="InterPro" id="IPR016162">
    <property type="entry name" value="Ald_DH_N"/>
</dbReference>
<accession>A0A231H3C8</accession>
<dbReference type="InterPro" id="IPR016161">
    <property type="entry name" value="Ald_DH/histidinol_DH"/>
</dbReference>
<protein>
    <submittedName>
        <fullName evidence="6">Geranial dehydrogenase</fullName>
        <ecNumber evidence="6">1.2.1.86</ecNumber>
    </submittedName>
</protein>
<keyword evidence="7" id="KW-1185">Reference proteome</keyword>
<dbReference type="PROSITE" id="PS00687">
    <property type="entry name" value="ALDEHYDE_DEHYDR_GLU"/>
    <property type="match status" value="1"/>
</dbReference>
<feature type="domain" description="Aldehyde dehydrogenase" evidence="5">
    <location>
        <begin position="12"/>
        <end position="471"/>
    </location>
</feature>
<organism evidence="6 7">
    <name type="scientific">Nocardia cerradoensis</name>
    <dbReference type="NCBI Taxonomy" id="85688"/>
    <lineage>
        <taxon>Bacteria</taxon>
        <taxon>Bacillati</taxon>
        <taxon>Actinomycetota</taxon>
        <taxon>Actinomycetes</taxon>
        <taxon>Mycobacteriales</taxon>
        <taxon>Nocardiaceae</taxon>
        <taxon>Nocardia</taxon>
    </lineage>
</organism>
<dbReference type="InterPro" id="IPR016163">
    <property type="entry name" value="Ald_DH_C"/>
</dbReference>
<dbReference type="FunFam" id="3.40.605.10:FF:000007">
    <property type="entry name" value="NAD/NADP-dependent betaine aldehyde dehydrogenase"/>
    <property type="match status" value="1"/>
</dbReference>
<dbReference type="RefSeq" id="WP_063009509.1">
    <property type="nucleotide sequence ID" value="NZ_NGAF01000010.1"/>
</dbReference>
<evidence type="ECO:0000256" key="4">
    <source>
        <dbReference type="RuleBase" id="RU003345"/>
    </source>
</evidence>
<evidence type="ECO:0000313" key="7">
    <source>
        <dbReference type="Proteomes" id="UP000215506"/>
    </source>
</evidence>
<evidence type="ECO:0000256" key="3">
    <source>
        <dbReference type="PROSITE-ProRule" id="PRU10007"/>
    </source>
</evidence>
<dbReference type="AlphaFoldDB" id="A0A231H3C8"/>
<dbReference type="PANTHER" id="PTHR42804">
    <property type="entry name" value="ALDEHYDE DEHYDROGENASE"/>
    <property type="match status" value="1"/>
</dbReference>
<comment type="similarity">
    <text evidence="1 4">Belongs to the aldehyde dehydrogenase family.</text>
</comment>
<proteinExistence type="inferred from homology"/>
<dbReference type="Gene3D" id="3.40.309.10">
    <property type="entry name" value="Aldehyde Dehydrogenase, Chain A, domain 2"/>
    <property type="match status" value="1"/>
</dbReference>
<keyword evidence="2 4" id="KW-0560">Oxidoreductase</keyword>
<evidence type="ECO:0000259" key="5">
    <source>
        <dbReference type="Pfam" id="PF00171"/>
    </source>
</evidence>
<dbReference type="CDD" id="cd07139">
    <property type="entry name" value="ALDH_AldA-Rv0768"/>
    <property type="match status" value="1"/>
</dbReference>
<evidence type="ECO:0000313" key="6">
    <source>
        <dbReference type="EMBL" id="OXR43327.1"/>
    </source>
</evidence>
<dbReference type="InterPro" id="IPR015590">
    <property type="entry name" value="Aldehyde_DH_dom"/>
</dbReference>
<dbReference type="PANTHER" id="PTHR42804:SF1">
    <property type="entry name" value="ALDEHYDE DEHYDROGENASE-RELATED"/>
    <property type="match status" value="1"/>
</dbReference>
<sequence length="476" mass="49898">MKREHFLINGKWRAPSGADVLPTISAATEQQIGQSPVATTADIDVAVQAARDALPAWRDLSPVERAGLMERLSENLQKRTAEIGPIVAQEVGTPLAFAGAANVLGPVSQLRYYASKARDLVIDEERPAFAGRTIVHKEPVGVVGVIVPWNYPIGLIHFKLAPALAAGCTVVVKPSPETALSSYLFADAVYESGFPPGVINVVPGDRVVGEHLVRHDGVDKIAFTGSTAAGRRIGELCGAALKPVTLELGGKSAAVLLEDAPLEAFIASMGVVCMANNGQTCVNNTRILAPASRYDDVVDAVTNAMSGYRVGDPLEAATEVGPVVNSVARDRIEGYIAEGLRAGARITTGGGRPAGREKGWFVSPTVFADVDPGMSIAREEIFGPVLTVLPYEGGDEGAAHAANDSIYGLGGTVWSADVERGRAVARRIDTGTVGVNTYTLDVNSPFGGHKASGLGYELGDEGLAAYFKLTSIYLPD</sequence>
<dbReference type="EMBL" id="NGAF01000010">
    <property type="protein sequence ID" value="OXR43327.1"/>
    <property type="molecule type" value="Genomic_DNA"/>
</dbReference>
<reference evidence="6 7" key="1">
    <citation type="submission" date="2017-07" db="EMBL/GenBank/DDBJ databases">
        <title>First draft Genome Sequence of Nocardia cerradoensis isolated from human infection.</title>
        <authorList>
            <person name="Carrasco G."/>
        </authorList>
    </citation>
    <scope>NUCLEOTIDE SEQUENCE [LARGE SCALE GENOMIC DNA]</scope>
    <source>
        <strain evidence="6 7">CNM20130759</strain>
    </source>
</reference>
<dbReference type="Pfam" id="PF00171">
    <property type="entry name" value="Aldedh"/>
    <property type="match status" value="1"/>
</dbReference>
<evidence type="ECO:0000256" key="1">
    <source>
        <dbReference type="ARBA" id="ARBA00009986"/>
    </source>
</evidence>
<dbReference type="SUPFAM" id="SSF53720">
    <property type="entry name" value="ALDH-like"/>
    <property type="match status" value="1"/>
</dbReference>